<dbReference type="GO" id="GO:0043657">
    <property type="term" value="C:host cell"/>
    <property type="evidence" value="ECO:0007669"/>
    <property type="project" value="UniProtKB-SubCell"/>
</dbReference>
<evidence type="ECO:0000256" key="3">
    <source>
        <dbReference type="ARBA" id="ARBA00022525"/>
    </source>
</evidence>
<proteinExistence type="predicted"/>
<dbReference type="EMBL" id="JEMT01029840">
    <property type="protein sequence ID" value="EXX50678.1"/>
    <property type="molecule type" value="Genomic_DNA"/>
</dbReference>
<accession>A0A015L7C2</accession>
<comment type="caution">
    <text evidence="5">The sequence shown here is derived from an EMBL/GenBank/DDBJ whole genome shotgun (WGS) entry which is preliminary data.</text>
</comment>
<gene>
    <name evidence="5" type="ORF">RirG_268510</name>
</gene>
<evidence type="ECO:0000313" key="6">
    <source>
        <dbReference type="Proteomes" id="UP000022910"/>
    </source>
</evidence>
<dbReference type="InterPro" id="IPR045379">
    <property type="entry name" value="Crinkler_N"/>
</dbReference>
<evidence type="ECO:0000256" key="1">
    <source>
        <dbReference type="ARBA" id="ARBA00004340"/>
    </source>
</evidence>
<keyword evidence="6" id="KW-1185">Reference proteome</keyword>
<dbReference type="AlphaFoldDB" id="A0A015L7C2"/>
<dbReference type="SUPFAM" id="SSF50494">
    <property type="entry name" value="Trypsin-like serine proteases"/>
    <property type="match status" value="1"/>
</dbReference>
<dbReference type="GO" id="GO:0005576">
    <property type="term" value="C:extracellular region"/>
    <property type="evidence" value="ECO:0007669"/>
    <property type="project" value="UniProtKB-SubCell"/>
</dbReference>
<feature type="domain" description="Crinkler effector protein N-terminal" evidence="4">
    <location>
        <begin position="4"/>
        <end position="106"/>
    </location>
</feature>
<dbReference type="Proteomes" id="UP000022910">
    <property type="component" value="Unassembled WGS sequence"/>
</dbReference>
<reference evidence="5 6" key="1">
    <citation type="submission" date="2014-02" db="EMBL/GenBank/DDBJ databases">
        <title>Single nucleus genome sequencing reveals high similarity among nuclei of an endomycorrhizal fungus.</title>
        <authorList>
            <person name="Lin K."/>
            <person name="Geurts R."/>
            <person name="Zhang Z."/>
            <person name="Limpens E."/>
            <person name="Saunders D.G."/>
            <person name="Mu D."/>
            <person name="Pang E."/>
            <person name="Cao H."/>
            <person name="Cha H."/>
            <person name="Lin T."/>
            <person name="Zhou Q."/>
            <person name="Shang Y."/>
            <person name="Li Y."/>
            <person name="Ivanov S."/>
            <person name="Sharma T."/>
            <person name="Velzen R.V."/>
            <person name="Ruijter N.D."/>
            <person name="Aanen D.K."/>
            <person name="Win J."/>
            <person name="Kamoun S."/>
            <person name="Bisseling T."/>
            <person name="Huang S."/>
        </authorList>
    </citation>
    <scope>NUCLEOTIDE SEQUENCE [LARGE SCALE GENOMIC DNA]</scope>
    <source>
        <strain evidence="6">DAOM197198w</strain>
    </source>
</reference>
<evidence type="ECO:0000313" key="5">
    <source>
        <dbReference type="EMBL" id="EXX50678.1"/>
    </source>
</evidence>
<evidence type="ECO:0000259" key="4">
    <source>
        <dbReference type="Pfam" id="PF20147"/>
    </source>
</evidence>
<dbReference type="HOGENOM" id="CLU_453525_0_0_1"/>
<dbReference type="InterPro" id="IPR009003">
    <property type="entry name" value="Peptidase_S1_PA"/>
</dbReference>
<dbReference type="Pfam" id="PF20147">
    <property type="entry name" value="Crinkler"/>
    <property type="match status" value="1"/>
</dbReference>
<comment type="subcellular location">
    <subcellularLocation>
        <location evidence="1">Host cell</location>
    </subcellularLocation>
    <subcellularLocation>
        <location evidence="2">Secreted</location>
    </subcellularLocation>
</comment>
<protein>
    <recommendedName>
        <fullName evidence="4">Crinkler effector protein N-terminal domain-containing protein</fullName>
    </recommendedName>
</protein>
<name>A0A015L7C2_RHIIW</name>
<organism evidence="5 6">
    <name type="scientific">Rhizophagus irregularis (strain DAOM 197198w)</name>
    <name type="common">Glomus intraradices</name>
    <dbReference type="NCBI Taxonomy" id="1432141"/>
    <lineage>
        <taxon>Eukaryota</taxon>
        <taxon>Fungi</taxon>
        <taxon>Fungi incertae sedis</taxon>
        <taxon>Mucoromycota</taxon>
        <taxon>Glomeromycotina</taxon>
        <taxon>Glomeromycetes</taxon>
        <taxon>Glomerales</taxon>
        <taxon>Glomeraceae</taxon>
        <taxon>Rhizophagus</taxon>
    </lineage>
</organism>
<keyword evidence="3" id="KW-0964">Secreted</keyword>
<evidence type="ECO:0000256" key="2">
    <source>
        <dbReference type="ARBA" id="ARBA00004613"/>
    </source>
</evidence>
<sequence>MVDISLNCLHIQEGYENYEFTLITNTENSVEKFKKDIKEKSTGAEEDIFNDIEADQLTLWQVRVDYSEEKEFSSFTSDSKNLKKLEGIIGDYWTEQPPKEFVHVIVFVPYLTILRMLDSLTILSQAVAFEDYTNISLQQLYNEQSIKQGNILFYNRTYKDVEFAHKCKIKDIYNIRKLSVIFTFADNKEMLMSFDSLTELELYILKSNDRFKNIKRATGSAYNWFFIIDKDVNKGSITELRKQYVKNKINPTDIEKEEKEEAENKKKINMDPVKLGDRVIFPVRDSIRFKLLNKAKNELLKRYDKKIPFFCVIEALVDDKEVLVAFVDQPEGTPVHLPAEFESFPVLISYEALELFHRSYHKDLIPGISIGKQDESLNAITLGALFQNTAVSNKTFILTAKHSVGKEDEKVVQPETLDEVNATKATRYNFIGADSACHYLDYAFCEVVKDREIPESPNVPFGQHIQIRSIKTSVNNSDEFVYVKKVGRTTFLREGLIQDMWVPFYPPIVKRKGRKEPKERSQRFALLVFGINKQTFSERGDSGAAVFDDDGKLWGIVIAGMRRVSYVIPIHLILDDVKERFNVIFTLKNEPEEKEPEEKELN</sequence>
<dbReference type="OrthoDB" id="5424209at2759"/>